<name>A0A1F6YSA1_9BACT</name>
<accession>A0A1F6YSA1</accession>
<organism evidence="1 2">
    <name type="scientific">Candidatus Nomurabacteria bacterium RIFOXYC2_FULL_36_19</name>
    <dbReference type="NCBI Taxonomy" id="1801806"/>
    <lineage>
        <taxon>Bacteria</taxon>
        <taxon>Candidatus Nomuraibacteriota</taxon>
    </lineage>
</organism>
<protein>
    <submittedName>
        <fullName evidence="1">Uncharacterized protein</fullName>
    </submittedName>
</protein>
<evidence type="ECO:0000313" key="1">
    <source>
        <dbReference type="EMBL" id="OGJ09259.1"/>
    </source>
</evidence>
<dbReference type="EMBL" id="MFWE01000025">
    <property type="protein sequence ID" value="OGJ09259.1"/>
    <property type="molecule type" value="Genomic_DNA"/>
</dbReference>
<gene>
    <name evidence="1" type="ORF">A2456_00880</name>
</gene>
<reference evidence="1 2" key="1">
    <citation type="journal article" date="2016" name="Nat. Commun.">
        <title>Thousands of microbial genomes shed light on interconnected biogeochemical processes in an aquifer system.</title>
        <authorList>
            <person name="Anantharaman K."/>
            <person name="Brown C.T."/>
            <person name="Hug L.A."/>
            <person name="Sharon I."/>
            <person name="Castelle C.J."/>
            <person name="Probst A.J."/>
            <person name="Thomas B.C."/>
            <person name="Singh A."/>
            <person name="Wilkins M.J."/>
            <person name="Karaoz U."/>
            <person name="Brodie E.L."/>
            <person name="Williams K.H."/>
            <person name="Hubbard S.S."/>
            <person name="Banfield J.F."/>
        </authorList>
    </citation>
    <scope>NUCLEOTIDE SEQUENCE [LARGE SCALE GENOMIC DNA]</scope>
</reference>
<evidence type="ECO:0000313" key="2">
    <source>
        <dbReference type="Proteomes" id="UP000178975"/>
    </source>
</evidence>
<proteinExistence type="predicted"/>
<dbReference type="Proteomes" id="UP000178975">
    <property type="component" value="Unassembled WGS sequence"/>
</dbReference>
<sequence length="65" mass="7607">MNHLLDARTLLISAKKSWEILLNSWDFEIPATLTREARDAFLGCSTNWLPLYNKIRTHFQNNTES</sequence>
<dbReference type="AlphaFoldDB" id="A0A1F6YSA1"/>
<comment type="caution">
    <text evidence="1">The sequence shown here is derived from an EMBL/GenBank/DDBJ whole genome shotgun (WGS) entry which is preliminary data.</text>
</comment>